<reference evidence="3 4" key="1">
    <citation type="submission" date="2018-02" db="EMBL/GenBank/DDBJ databases">
        <title>Draft genome sequences of Elsinoe sp., causing black scab on jojoba.</title>
        <authorList>
            <person name="Stodart B."/>
            <person name="Jeffress S."/>
            <person name="Ash G."/>
            <person name="Arun Chinnappa K."/>
        </authorList>
    </citation>
    <scope>NUCLEOTIDE SEQUENCE [LARGE SCALE GENOMIC DNA]</scope>
    <source>
        <strain evidence="3 4">Hillstone_2</strain>
    </source>
</reference>
<feature type="compositionally biased region" description="Low complexity" evidence="1">
    <location>
        <begin position="62"/>
        <end position="141"/>
    </location>
</feature>
<evidence type="ECO:0000313" key="3">
    <source>
        <dbReference type="EMBL" id="TKX19686.1"/>
    </source>
</evidence>
<protein>
    <recommendedName>
        <fullName evidence="5">Apple domain-containing protein</fullName>
    </recommendedName>
</protein>
<dbReference type="EMBL" id="PTQR01000107">
    <property type="protein sequence ID" value="TKX19686.1"/>
    <property type="molecule type" value="Genomic_DNA"/>
</dbReference>
<name>A0A4U7AT95_9PEZI</name>
<feature type="chain" id="PRO_5020420442" description="Apple domain-containing protein" evidence="2">
    <location>
        <begin position="20"/>
        <end position="745"/>
    </location>
</feature>
<feature type="compositionally biased region" description="Basic and acidic residues" evidence="1">
    <location>
        <begin position="714"/>
        <end position="727"/>
    </location>
</feature>
<comment type="caution">
    <text evidence="3">The sequence shown here is derived from an EMBL/GenBank/DDBJ whole genome shotgun (WGS) entry which is preliminary data.</text>
</comment>
<keyword evidence="2" id="KW-0732">Signal</keyword>
<evidence type="ECO:0000256" key="1">
    <source>
        <dbReference type="SAM" id="MobiDB-lite"/>
    </source>
</evidence>
<dbReference type="Proteomes" id="UP000308133">
    <property type="component" value="Unassembled WGS sequence"/>
</dbReference>
<accession>A0A4U7AT95</accession>
<feature type="signal peptide" evidence="2">
    <location>
        <begin position="1"/>
        <end position="19"/>
    </location>
</feature>
<feature type="region of interest" description="Disordered" evidence="1">
    <location>
        <begin position="60"/>
        <end position="161"/>
    </location>
</feature>
<proteinExistence type="predicted"/>
<dbReference type="PANTHER" id="PTHR36578">
    <property type="entry name" value="CHROMOSOME 15, WHOLE GENOME SHOTGUN SEQUENCE"/>
    <property type="match status" value="1"/>
</dbReference>
<dbReference type="AlphaFoldDB" id="A0A4U7AT95"/>
<evidence type="ECO:0000313" key="4">
    <source>
        <dbReference type="Proteomes" id="UP000308133"/>
    </source>
</evidence>
<dbReference type="PANTHER" id="PTHR36578:SF1">
    <property type="entry name" value="APPLE DOMAIN-CONTAINING PROTEIN"/>
    <property type="match status" value="1"/>
</dbReference>
<evidence type="ECO:0000256" key="2">
    <source>
        <dbReference type="SAM" id="SignalP"/>
    </source>
</evidence>
<organism evidence="3 4">
    <name type="scientific">Elsinoe australis</name>
    <dbReference type="NCBI Taxonomy" id="40998"/>
    <lineage>
        <taxon>Eukaryota</taxon>
        <taxon>Fungi</taxon>
        <taxon>Dikarya</taxon>
        <taxon>Ascomycota</taxon>
        <taxon>Pezizomycotina</taxon>
        <taxon>Dothideomycetes</taxon>
        <taxon>Dothideomycetidae</taxon>
        <taxon>Myriangiales</taxon>
        <taxon>Elsinoaceae</taxon>
        <taxon>Elsinoe</taxon>
    </lineage>
</organism>
<evidence type="ECO:0008006" key="5">
    <source>
        <dbReference type="Google" id="ProtNLM"/>
    </source>
</evidence>
<feature type="region of interest" description="Disordered" evidence="1">
    <location>
        <begin position="713"/>
        <end position="745"/>
    </location>
</feature>
<gene>
    <name evidence="3" type="ORF">C1H76_8132</name>
</gene>
<sequence length="745" mass="80069">MHFWNVALPVLAFSAAADAQGIKFNKIMAKKPALSKTTNTKTTPIATQASANSVVNHMNSLKSGGSSTPSTSSAAKAETTTTTKATTSMTTMKTSPKTTKTTTKAPAKTTTKAPVKTTTKAAGKTTAKGKPNTSAKTTAKAPIKKASPKTTTTKAAKVPRQATTACPAEPLLVNYIPNPNTPNGFLIDSSLFSKSKAASTYPAGYSTAFTNAYGSIVASNYLGIYPLSAYDPSACANICNGVAACQAFNIYYERTPSLTPGTSCRNPTAASEVRCTLYGSKLDVSQTTNVGSWRFDFMVVVQGSNGYNKNALPSTPSGYSAPIPLAGAVDVSQTPAFVNSYINSNFYLTTAFNPQVCADMCTAATVANSLKPCNYFNALEINLNGIFQGTYCQLYNQDVSLQASLYKSTSNGVNYDLFRSYGYLVNGAARQTTSAPPLFVTPSPTYVPSAALPTFVATSTVSTKRTSATPVSKACADLGSTSYTSLNGLKYNIKCGYDLDGYGDVGNTESANIFRSFTDCFTLCDTFPSCSAFALNNGNCYFKNLTGVTNAPLPLWWVSFAWLQAHPDPLPNPALDQHQHFRHSAGHTQFQNLFGTAHTTVRQYRSNGQPTAHTSLIDKWIAMYQLLSGRADINSICHTIVTGIVNVRGVVISMQTEAEMYYDSVGVLVEMCCRSQQEMEVVSVRATQWRDAEMERLPTESMGLMSRISELEGENARLRTENDELRQRMPTLAGAERDEEDEEGE</sequence>